<keyword evidence="3" id="KW-1185">Reference proteome</keyword>
<dbReference type="EMBL" id="WTYN01000001">
    <property type="protein sequence ID" value="MXO62304.1"/>
    <property type="molecule type" value="Genomic_DNA"/>
</dbReference>
<reference evidence="2 3" key="1">
    <citation type="submission" date="2019-12" db="EMBL/GenBank/DDBJ databases">
        <title>Genomic-based taxomic classification of the family Erythrobacteraceae.</title>
        <authorList>
            <person name="Xu L."/>
        </authorList>
    </citation>
    <scope>NUCLEOTIDE SEQUENCE [LARGE SCALE GENOMIC DNA]</scope>
    <source>
        <strain evidence="2 3">MCCC 1A09965</strain>
    </source>
</reference>
<dbReference type="InterPro" id="IPR018723">
    <property type="entry name" value="DUF2254_membrane"/>
</dbReference>
<keyword evidence="1" id="KW-1133">Transmembrane helix</keyword>
<evidence type="ECO:0000313" key="3">
    <source>
        <dbReference type="Proteomes" id="UP000445582"/>
    </source>
</evidence>
<accession>A0A844YH13</accession>
<feature type="transmembrane region" description="Helical" evidence="1">
    <location>
        <begin position="112"/>
        <end position="134"/>
    </location>
</feature>
<dbReference type="AlphaFoldDB" id="A0A844YH13"/>
<feature type="transmembrane region" description="Helical" evidence="1">
    <location>
        <begin position="78"/>
        <end position="100"/>
    </location>
</feature>
<sequence>MSRPRPIKDLFGWALHRLTANYWSLALGAVLLAPIVFAATLYADRQGLTAWLLERDLALVSSAETARDAAAVIAGIDAAFLTLFFSISLIVLTIAAGNLGVRLIDRWLAKRLVRVSIAGLAFTLIHAVLTMSAIDAEATLAQTPLATFASCIVLLAINTVMLAVATHDLGRTMFVDKALHAVSRDGQEPAIAVRAGEPANLALPFAITAPRNGYVEGIHLDQLANAVEGCGEARLTAAPGQHVLEGQALIETASKCPDRKAVLRAIPIGRFRSNSQGPVFQIRLLVEVAARALSPAVNDFYTAIAAVDALTEVAGAHVGNWVDADRSVVSSEYPKIALPGQDFRGLFEDPLAALRQAAADYPSVSIRIIGNLERLIHLHTEGRPGLVRFLREYAQQVHQQARARCEIDKDRSSLDAALASFQEIPHA</sequence>
<name>A0A844YH13_9SPHN</name>
<dbReference type="Pfam" id="PF10011">
    <property type="entry name" value="DUF2254"/>
    <property type="match status" value="1"/>
</dbReference>
<gene>
    <name evidence="2" type="ORF">GRI48_04680</name>
</gene>
<keyword evidence="1" id="KW-0812">Transmembrane</keyword>
<feature type="transmembrane region" description="Helical" evidence="1">
    <location>
        <begin position="146"/>
        <end position="165"/>
    </location>
</feature>
<organism evidence="2 3">
    <name type="scientific">Qipengyuania oceanensis</name>
    <dbReference type="NCBI Taxonomy" id="1463597"/>
    <lineage>
        <taxon>Bacteria</taxon>
        <taxon>Pseudomonadati</taxon>
        <taxon>Pseudomonadota</taxon>
        <taxon>Alphaproteobacteria</taxon>
        <taxon>Sphingomonadales</taxon>
        <taxon>Erythrobacteraceae</taxon>
        <taxon>Qipengyuania</taxon>
    </lineage>
</organism>
<protein>
    <submittedName>
        <fullName evidence="2">DUF2254 domain-containing protein</fullName>
    </submittedName>
</protein>
<dbReference type="Proteomes" id="UP000445582">
    <property type="component" value="Unassembled WGS sequence"/>
</dbReference>
<comment type="caution">
    <text evidence="2">The sequence shown here is derived from an EMBL/GenBank/DDBJ whole genome shotgun (WGS) entry which is preliminary data.</text>
</comment>
<dbReference type="OrthoDB" id="2955631at2"/>
<proteinExistence type="predicted"/>
<dbReference type="RefSeq" id="WP_160672111.1">
    <property type="nucleotide sequence ID" value="NZ_WTYN01000001.1"/>
</dbReference>
<keyword evidence="1" id="KW-0472">Membrane</keyword>
<evidence type="ECO:0000256" key="1">
    <source>
        <dbReference type="SAM" id="Phobius"/>
    </source>
</evidence>
<evidence type="ECO:0000313" key="2">
    <source>
        <dbReference type="EMBL" id="MXO62304.1"/>
    </source>
</evidence>
<feature type="transmembrane region" description="Helical" evidence="1">
    <location>
        <begin position="21"/>
        <end position="43"/>
    </location>
</feature>